<dbReference type="FunFam" id="3.10.50.40:FF:000047">
    <property type="entry name" value="Peptidylprolyl isomerase"/>
    <property type="match status" value="1"/>
</dbReference>
<keyword evidence="4 6" id="KW-0697">Rotamase</keyword>
<dbReference type="PANTHER" id="PTHR43811:SF19">
    <property type="entry name" value="39 KDA FK506-BINDING NUCLEAR PROTEIN"/>
    <property type="match status" value="1"/>
</dbReference>
<evidence type="ECO:0000313" key="9">
    <source>
        <dbReference type="EMBL" id="PKQ68272.1"/>
    </source>
</evidence>
<protein>
    <recommendedName>
        <fullName evidence="3 6">peptidylprolyl isomerase</fullName>
        <ecNumber evidence="3 6">5.2.1.8</ecNumber>
    </recommendedName>
</protein>
<dbReference type="Gene3D" id="3.10.50.40">
    <property type="match status" value="1"/>
</dbReference>
<dbReference type="PROSITE" id="PS50059">
    <property type="entry name" value="FKBP_PPIASE"/>
    <property type="match status" value="1"/>
</dbReference>
<dbReference type="InterPro" id="IPR001179">
    <property type="entry name" value="PPIase_FKBP_dom"/>
</dbReference>
<dbReference type="EMBL" id="NKXO01000026">
    <property type="protein sequence ID" value="PKQ68272.1"/>
    <property type="molecule type" value="Genomic_DNA"/>
</dbReference>
<organism evidence="9 10">
    <name type="scientific">Raineya orbicola</name>
    <dbReference type="NCBI Taxonomy" id="2016530"/>
    <lineage>
        <taxon>Bacteria</taxon>
        <taxon>Pseudomonadati</taxon>
        <taxon>Bacteroidota</taxon>
        <taxon>Cytophagia</taxon>
        <taxon>Cytophagales</taxon>
        <taxon>Raineyaceae</taxon>
        <taxon>Raineya</taxon>
    </lineage>
</organism>
<evidence type="ECO:0000256" key="3">
    <source>
        <dbReference type="ARBA" id="ARBA00013194"/>
    </source>
</evidence>
<keyword evidence="7" id="KW-0175">Coiled coil</keyword>
<dbReference type="AlphaFoldDB" id="A0A2N3ID55"/>
<dbReference type="SUPFAM" id="SSF54534">
    <property type="entry name" value="FKBP-like"/>
    <property type="match status" value="1"/>
</dbReference>
<dbReference type="Pfam" id="PF00254">
    <property type="entry name" value="FKBP_C"/>
    <property type="match status" value="1"/>
</dbReference>
<dbReference type="InterPro" id="IPR046357">
    <property type="entry name" value="PPIase_dom_sf"/>
</dbReference>
<dbReference type="RefSeq" id="WP_101359012.1">
    <property type="nucleotide sequence ID" value="NZ_NKXO01000026.1"/>
</dbReference>
<evidence type="ECO:0000256" key="2">
    <source>
        <dbReference type="ARBA" id="ARBA00006577"/>
    </source>
</evidence>
<evidence type="ECO:0000313" key="10">
    <source>
        <dbReference type="Proteomes" id="UP000233387"/>
    </source>
</evidence>
<gene>
    <name evidence="9" type="ORF">Rain11_1740</name>
</gene>
<evidence type="ECO:0000256" key="6">
    <source>
        <dbReference type="PROSITE-ProRule" id="PRU00277"/>
    </source>
</evidence>
<evidence type="ECO:0000259" key="8">
    <source>
        <dbReference type="PROSITE" id="PS50059"/>
    </source>
</evidence>
<comment type="similarity">
    <text evidence="2">Belongs to the FKBP-type PPIase family.</text>
</comment>
<dbReference type="OrthoDB" id="9814548at2"/>
<comment type="catalytic activity">
    <reaction evidence="1 6">
        <text>[protein]-peptidylproline (omega=180) = [protein]-peptidylproline (omega=0)</text>
        <dbReference type="Rhea" id="RHEA:16237"/>
        <dbReference type="Rhea" id="RHEA-COMP:10747"/>
        <dbReference type="Rhea" id="RHEA-COMP:10748"/>
        <dbReference type="ChEBI" id="CHEBI:83833"/>
        <dbReference type="ChEBI" id="CHEBI:83834"/>
        <dbReference type="EC" id="5.2.1.8"/>
    </reaction>
</comment>
<accession>A0A2N3ID55</accession>
<feature type="domain" description="PPIase FKBP-type" evidence="8">
    <location>
        <begin position="226"/>
        <end position="314"/>
    </location>
</feature>
<dbReference type="GO" id="GO:0003755">
    <property type="term" value="F:peptidyl-prolyl cis-trans isomerase activity"/>
    <property type="evidence" value="ECO:0007669"/>
    <property type="project" value="UniProtKB-KW"/>
</dbReference>
<proteinExistence type="inferred from homology"/>
<evidence type="ECO:0000256" key="4">
    <source>
        <dbReference type="ARBA" id="ARBA00023110"/>
    </source>
</evidence>
<sequence length="324" mass="36886">MSSNFTYNLMKPLTIFVLVVSLFALLACEKPRRTASNEEKLPSGVIFQILERNPKGEKLMEGEYAMMHLISKVDTIEVDNTYKRAKIDTNFRKGFSVLVKPEKGMPTEVLPFLQVGDSVKIKISLDTLVKRYPFFDQFAQELKGKKNVFFEYWVRITGKKTKEQVQKEAQEAEKRQQEDLKKKEAEELTKLEAYIKENKLDLQKTASGLYYKITKTAPQNPQAQKYDTVYVHYTGKLLDGKVFDSSLSRNEPFQFVLGMGSVIKGWDEGIALLRKGEKAQLLIPSNLGYGAMGGGSVIPPFATLFFEVELIDIKPNKQNAENKK</sequence>
<evidence type="ECO:0000256" key="5">
    <source>
        <dbReference type="ARBA" id="ARBA00023235"/>
    </source>
</evidence>
<dbReference type="EC" id="5.2.1.8" evidence="3 6"/>
<name>A0A2N3ID55_9BACT</name>
<feature type="coiled-coil region" evidence="7">
    <location>
        <begin position="160"/>
        <end position="187"/>
    </location>
</feature>
<keyword evidence="10" id="KW-1185">Reference proteome</keyword>
<evidence type="ECO:0000256" key="1">
    <source>
        <dbReference type="ARBA" id="ARBA00000971"/>
    </source>
</evidence>
<comment type="caution">
    <text evidence="9">The sequence shown here is derived from an EMBL/GenBank/DDBJ whole genome shotgun (WGS) entry which is preliminary data.</text>
</comment>
<keyword evidence="5 6" id="KW-0413">Isomerase</keyword>
<evidence type="ECO:0000256" key="7">
    <source>
        <dbReference type="SAM" id="Coils"/>
    </source>
</evidence>
<reference evidence="9 10" key="1">
    <citation type="submission" date="2017-06" db="EMBL/GenBank/DDBJ databases">
        <title>Raineya orbicola gen. nov., sp. nov. a slightly thermophilic bacterium of the phylum Bacteroidetes and the description of Raineyaceae fam. nov.</title>
        <authorList>
            <person name="Albuquerque L."/>
            <person name="Polonia A.R.M."/>
            <person name="Barroso C."/>
            <person name="Froufe H.J.C."/>
            <person name="Lage O."/>
            <person name="Lobo-Da-Cunha A."/>
            <person name="Egas C."/>
            <person name="Da Costa M.S."/>
        </authorList>
    </citation>
    <scope>NUCLEOTIDE SEQUENCE [LARGE SCALE GENOMIC DNA]</scope>
    <source>
        <strain evidence="9 10">SPSPC-11</strain>
    </source>
</reference>
<dbReference type="Proteomes" id="UP000233387">
    <property type="component" value="Unassembled WGS sequence"/>
</dbReference>
<dbReference type="PANTHER" id="PTHR43811">
    <property type="entry name" value="FKBP-TYPE PEPTIDYL-PROLYL CIS-TRANS ISOMERASE FKPA"/>
    <property type="match status" value="1"/>
</dbReference>